<organism evidence="1 2">
    <name type="scientific">Natranaerovirga pectinivora</name>
    <dbReference type="NCBI Taxonomy" id="682400"/>
    <lineage>
        <taxon>Bacteria</taxon>
        <taxon>Bacillati</taxon>
        <taxon>Bacillota</taxon>
        <taxon>Clostridia</taxon>
        <taxon>Lachnospirales</taxon>
        <taxon>Natranaerovirgaceae</taxon>
        <taxon>Natranaerovirga</taxon>
    </lineage>
</organism>
<reference evidence="1 2" key="1">
    <citation type="submission" date="2019-03" db="EMBL/GenBank/DDBJ databases">
        <title>Genomic Encyclopedia of Type Strains, Phase IV (KMG-IV): sequencing the most valuable type-strain genomes for metagenomic binning, comparative biology and taxonomic classification.</title>
        <authorList>
            <person name="Goeker M."/>
        </authorList>
    </citation>
    <scope>NUCLEOTIDE SEQUENCE [LARGE SCALE GENOMIC DNA]</scope>
    <source>
        <strain evidence="1 2">DSM 24629</strain>
    </source>
</reference>
<comment type="caution">
    <text evidence="1">The sequence shown here is derived from an EMBL/GenBank/DDBJ whole genome shotgun (WGS) entry which is preliminary data.</text>
</comment>
<keyword evidence="2" id="KW-1185">Reference proteome</keyword>
<sequence length="151" mass="17300">MKAIENYIKSTVLLLIITNLKRKERIDVFDTKYIIQEKIMRIIGRRTRGDIGVYEIVSFTFFQNETCGEVIVCSVTDGYILNIRGKGINLNREQCEKYALEIYISGNLNLVDDDVELDTSTVNVPVYLADIHTSYTEVRYGGPTVRVHNIT</sequence>
<gene>
    <name evidence="1" type="ORF">EDC18_1056</name>
</gene>
<evidence type="ECO:0000313" key="1">
    <source>
        <dbReference type="EMBL" id="TCT14525.1"/>
    </source>
</evidence>
<dbReference type="AlphaFoldDB" id="A0A4R3MJU4"/>
<name>A0A4R3MJU4_9FIRM</name>
<protein>
    <submittedName>
        <fullName evidence="1">Uncharacterized protein</fullName>
    </submittedName>
</protein>
<evidence type="ECO:0000313" key="2">
    <source>
        <dbReference type="Proteomes" id="UP000294902"/>
    </source>
</evidence>
<dbReference type="EMBL" id="SMAL01000005">
    <property type="protein sequence ID" value="TCT14525.1"/>
    <property type="molecule type" value="Genomic_DNA"/>
</dbReference>
<proteinExistence type="predicted"/>
<accession>A0A4R3MJU4</accession>
<dbReference type="Proteomes" id="UP000294902">
    <property type="component" value="Unassembled WGS sequence"/>
</dbReference>